<evidence type="ECO:0000313" key="2">
    <source>
        <dbReference type="Proteomes" id="UP001589738"/>
    </source>
</evidence>
<evidence type="ECO:0000313" key="1">
    <source>
        <dbReference type="EMBL" id="MFC0476198.1"/>
    </source>
</evidence>
<gene>
    <name evidence="1" type="ORF">ACFFHF_13245</name>
</gene>
<reference evidence="1 2" key="1">
    <citation type="submission" date="2024-09" db="EMBL/GenBank/DDBJ databases">
        <authorList>
            <person name="Sun Q."/>
            <person name="Mori K."/>
        </authorList>
    </citation>
    <scope>NUCLEOTIDE SEQUENCE [LARGE SCALE GENOMIC DNA]</scope>
    <source>
        <strain evidence="1 2">CGMCC 1.9126</strain>
    </source>
</reference>
<keyword evidence="2" id="KW-1185">Reference proteome</keyword>
<protein>
    <submittedName>
        <fullName evidence="1">Uncharacterized protein</fullName>
    </submittedName>
</protein>
<name>A0ABV6KS88_9BACI</name>
<organism evidence="1 2">
    <name type="scientific">Robertmurraya beringensis</name>
    <dbReference type="NCBI Taxonomy" id="641660"/>
    <lineage>
        <taxon>Bacteria</taxon>
        <taxon>Bacillati</taxon>
        <taxon>Bacillota</taxon>
        <taxon>Bacilli</taxon>
        <taxon>Bacillales</taxon>
        <taxon>Bacillaceae</taxon>
        <taxon>Robertmurraya</taxon>
    </lineage>
</organism>
<proteinExistence type="predicted"/>
<sequence length="57" mass="6659">MKLLGVISLVIVLILVVKFIKLMNKGKDYGHISYSQSNKIVDIQRYKKMRENDHNLL</sequence>
<dbReference type="EMBL" id="JBHLUU010000095">
    <property type="protein sequence ID" value="MFC0476198.1"/>
    <property type="molecule type" value="Genomic_DNA"/>
</dbReference>
<dbReference type="RefSeq" id="WP_160548485.1">
    <property type="nucleotide sequence ID" value="NZ_JBHLUU010000095.1"/>
</dbReference>
<accession>A0ABV6KS88</accession>
<comment type="caution">
    <text evidence="1">The sequence shown here is derived from an EMBL/GenBank/DDBJ whole genome shotgun (WGS) entry which is preliminary data.</text>
</comment>
<dbReference type="Proteomes" id="UP001589738">
    <property type="component" value="Unassembled WGS sequence"/>
</dbReference>